<dbReference type="GO" id="GO:0009252">
    <property type="term" value="P:peptidoglycan biosynthetic process"/>
    <property type="evidence" value="ECO:0007669"/>
    <property type="project" value="UniProtKB-UniRule"/>
</dbReference>
<evidence type="ECO:0000259" key="17">
    <source>
        <dbReference type="PROSITE" id="PS51387"/>
    </source>
</evidence>
<keyword evidence="8 16" id="KW-0274">FAD</keyword>
<dbReference type="UniPathway" id="UPA00219"/>
<dbReference type="InterPro" id="IPR016167">
    <property type="entry name" value="FAD-bd_PCMH_sub1"/>
</dbReference>
<dbReference type="Gene3D" id="3.30.465.10">
    <property type="match status" value="1"/>
</dbReference>
<reference evidence="18 19" key="1">
    <citation type="journal article" date="2015" name="Nature">
        <title>rRNA introns, odd ribosomes, and small enigmatic genomes across a large radiation of phyla.</title>
        <authorList>
            <person name="Brown C.T."/>
            <person name="Hug L.A."/>
            <person name="Thomas B.C."/>
            <person name="Sharon I."/>
            <person name="Castelle C.J."/>
            <person name="Singh A."/>
            <person name="Wilkins M.J."/>
            <person name="Williams K.H."/>
            <person name="Banfield J.F."/>
        </authorList>
    </citation>
    <scope>NUCLEOTIDE SEQUENCE [LARGE SCALE GENOMIC DNA]</scope>
</reference>
<dbReference type="Pfam" id="PF02873">
    <property type="entry name" value="MurB_C"/>
    <property type="match status" value="1"/>
</dbReference>
<dbReference type="Gene3D" id="3.90.78.10">
    <property type="entry name" value="UDP-N-acetylenolpyruvoylglucosamine reductase, C-terminal domain"/>
    <property type="match status" value="1"/>
</dbReference>
<feature type="domain" description="FAD-binding PCMH-type" evidence="17">
    <location>
        <begin position="17"/>
        <end position="181"/>
    </location>
</feature>
<evidence type="ECO:0000256" key="1">
    <source>
        <dbReference type="ARBA" id="ARBA00001974"/>
    </source>
</evidence>
<dbReference type="GO" id="GO:0005829">
    <property type="term" value="C:cytosol"/>
    <property type="evidence" value="ECO:0007669"/>
    <property type="project" value="TreeGrafter"/>
</dbReference>
<comment type="caution">
    <text evidence="16">Lacks conserved residue(s) required for the propagation of feature annotation.</text>
</comment>
<dbReference type="AlphaFoldDB" id="A0A0G1EJB0"/>
<comment type="similarity">
    <text evidence="16">Belongs to the MurB family.</text>
</comment>
<evidence type="ECO:0000256" key="15">
    <source>
        <dbReference type="ARBA" id="ARBA00048914"/>
    </source>
</evidence>
<evidence type="ECO:0000256" key="11">
    <source>
        <dbReference type="ARBA" id="ARBA00022984"/>
    </source>
</evidence>
<dbReference type="EMBL" id="LCFA01000001">
    <property type="protein sequence ID" value="KKS83111.1"/>
    <property type="molecule type" value="Genomic_DNA"/>
</dbReference>
<evidence type="ECO:0000256" key="5">
    <source>
        <dbReference type="ARBA" id="ARBA00022490"/>
    </source>
</evidence>
<evidence type="ECO:0000256" key="13">
    <source>
        <dbReference type="ARBA" id="ARBA00023306"/>
    </source>
</evidence>
<dbReference type="InterPro" id="IPR003170">
    <property type="entry name" value="MurB"/>
</dbReference>
<evidence type="ECO:0000256" key="8">
    <source>
        <dbReference type="ARBA" id="ARBA00022827"/>
    </source>
</evidence>
<dbReference type="GO" id="GO:0071949">
    <property type="term" value="F:FAD binding"/>
    <property type="evidence" value="ECO:0007669"/>
    <property type="project" value="InterPro"/>
</dbReference>
<comment type="function">
    <text evidence="2 16">Cell wall formation.</text>
</comment>
<keyword evidence="12 16" id="KW-0560">Oxidoreductase</keyword>
<comment type="cofactor">
    <cofactor evidence="1 16">
        <name>FAD</name>
        <dbReference type="ChEBI" id="CHEBI:57692"/>
    </cofactor>
</comment>
<evidence type="ECO:0000256" key="14">
    <source>
        <dbReference type="ARBA" id="ARBA00023316"/>
    </source>
</evidence>
<keyword evidence="9 16" id="KW-0521">NADP</keyword>
<evidence type="ECO:0000256" key="3">
    <source>
        <dbReference type="ARBA" id="ARBA00004496"/>
    </source>
</evidence>
<gene>
    <name evidence="16" type="primary">murB</name>
    <name evidence="18" type="ORF">UV58_C0001G0038</name>
</gene>
<dbReference type="Pfam" id="PF01565">
    <property type="entry name" value="FAD_binding_4"/>
    <property type="match status" value="1"/>
</dbReference>
<dbReference type="GO" id="GO:0051301">
    <property type="term" value="P:cell division"/>
    <property type="evidence" value="ECO:0007669"/>
    <property type="project" value="UniProtKB-KW"/>
</dbReference>
<comment type="catalytic activity">
    <reaction evidence="15 16">
        <text>UDP-N-acetyl-alpha-D-muramate + NADP(+) = UDP-N-acetyl-3-O-(1-carboxyvinyl)-alpha-D-glucosamine + NADPH + H(+)</text>
        <dbReference type="Rhea" id="RHEA:12248"/>
        <dbReference type="ChEBI" id="CHEBI:15378"/>
        <dbReference type="ChEBI" id="CHEBI:57783"/>
        <dbReference type="ChEBI" id="CHEBI:58349"/>
        <dbReference type="ChEBI" id="CHEBI:68483"/>
        <dbReference type="ChEBI" id="CHEBI:70757"/>
        <dbReference type="EC" id="1.3.1.98"/>
    </reaction>
</comment>
<dbReference type="InterPro" id="IPR036318">
    <property type="entry name" value="FAD-bd_PCMH-like_sf"/>
</dbReference>
<evidence type="ECO:0000313" key="19">
    <source>
        <dbReference type="Proteomes" id="UP000034810"/>
    </source>
</evidence>
<proteinExistence type="inferred from homology"/>
<keyword evidence="13 16" id="KW-0131">Cell cycle</keyword>
<keyword evidence="7 16" id="KW-0285">Flavoprotein</keyword>
<evidence type="ECO:0000256" key="7">
    <source>
        <dbReference type="ARBA" id="ARBA00022630"/>
    </source>
</evidence>
<evidence type="ECO:0000256" key="4">
    <source>
        <dbReference type="ARBA" id="ARBA00004752"/>
    </source>
</evidence>
<dbReference type="EC" id="1.3.1.98" evidence="16"/>
<dbReference type="PANTHER" id="PTHR21071">
    <property type="entry name" value="UDP-N-ACETYLENOLPYRUVOYLGLUCOSAMINE REDUCTASE"/>
    <property type="match status" value="1"/>
</dbReference>
<dbReference type="InterPro" id="IPR016169">
    <property type="entry name" value="FAD-bd_PCMH_sub2"/>
</dbReference>
<feature type="active site" evidence="16">
    <location>
        <position position="290"/>
    </location>
</feature>
<dbReference type="InterPro" id="IPR011601">
    <property type="entry name" value="MurB_C"/>
</dbReference>
<dbReference type="InterPro" id="IPR006094">
    <property type="entry name" value="Oxid_FAD_bind_N"/>
</dbReference>
<evidence type="ECO:0000256" key="6">
    <source>
        <dbReference type="ARBA" id="ARBA00022618"/>
    </source>
</evidence>
<name>A0A0G1EJB0_9BACT</name>
<keyword evidence="14 16" id="KW-0961">Cell wall biogenesis/degradation</keyword>
<dbReference type="Gene3D" id="3.30.43.10">
    <property type="entry name" value="Uridine Diphospho-n-acetylenolpyruvylglucosamine Reductase, domain 2"/>
    <property type="match status" value="1"/>
</dbReference>
<accession>A0A0G1EJB0</accession>
<dbReference type="Proteomes" id="UP000034810">
    <property type="component" value="Unassembled WGS sequence"/>
</dbReference>
<evidence type="ECO:0000256" key="2">
    <source>
        <dbReference type="ARBA" id="ARBA00003921"/>
    </source>
</evidence>
<comment type="caution">
    <text evidence="18">The sequence shown here is derived from an EMBL/GenBank/DDBJ whole genome shotgun (WGS) entry which is preliminary data.</text>
</comment>
<feature type="active site" description="Proton donor" evidence="16">
    <location>
        <position position="212"/>
    </location>
</feature>
<dbReference type="GO" id="GO:0008360">
    <property type="term" value="P:regulation of cell shape"/>
    <property type="evidence" value="ECO:0007669"/>
    <property type="project" value="UniProtKB-KW"/>
</dbReference>
<keyword evidence="10 16" id="KW-0133">Cell shape</keyword>
<dbReference type="InterPro" id="IPR016166">
    <property type="entry name" value="FAD-bd_PCMH"/>
</dbReference>
<organism evidence="18 19">
    <name type="scientific">Candidatus Wolfebacteria bacterium GW2011_GWC1_43_10</name>
    <dbReference type="NCBI Taxonomy" id="1619011"/>
    <lineage>
        <taxon>Bacteria</taxon>
        <taxon>Candidatus Wolfeibacteriota</taxon>
    </lineage>
</organism>
<dbReference type="SUPFAM" id="SSF56194">
    <property type="entry name" value="Uridine diphospho-N-Acetylenolpyruvylglucosamine reductase, MurB, C-terminal domain"/>
    <property type="match status" value="1"/>
</dbReference>
<evidence type="ECO:0000256" key="10">
    <source>
        <dbReference type="ARBA" id="ARBA00022960"/>
    </source>
</evidence>
<dbReference type="PANTHER" id="PTHR21071:SF4">
    <property type="entry name" value="UDP-N-ACETYLENOLPYRUVOYLGLUCOSAMINE REDUCTASE"/>
    <property type="match status" value="1"/>
</dbReference>
<dbReference type="SUPFAM" id="SSF56176">
    <property type="entry name" value="FAD-binding/transporter-associated domain-like"/>
    <property type="match status" value="1"/>
</dbReference>
<dbReference type="GO" id="GO:0071555">
    <property type="term" value="P:cell wall organization"/>
    <property type="evidence" value="ECO:0007669"/>
    <property type="project" value="UniProtKB-KW"/>
</dbReference>
<evidence type="ECO:0000256" key="16">
    <source>
        <dbReference type="HAMAP-Rule" id="MF_00037"/>
    </source>
</evidence>
<protein>
    <recommendedName>
        <fullName evidence="16">UDP-N-acetylenolpyruvoylglucosamine reductase</fullName>
        <ecNumber evidence="16">1.3.1.98</ecNumber>
    </recommendedName>
    <alternativeName>
        <fullName evidence="16">UDP-N-acetylmuramate dehydrogenase</fullName>
    </alternativeName>
</protein>
<evidence type="ECO:0000256" key="9">
    <source>
        <dbReference type="ARBA" id="ARBA00022857"/>
    </source>
</evidence>
<keyword evidence="11 16" id="KW-0573">Peptidoglycan synthesis</keyword>
<evidence type="ECO:0000256" key="12">
    <source>
        <dbReference type="ARBA" id="ARBA00023002"/>
    </source>
</evidence>
<keyword evidence="6 16" id="KW-0132">Cell division</keyword>
<dbReference type="InterPro" id="IPR036635">
    <property type="entry name" value="MurB_C_sf"/>
</dbReference>
<comment type="pathway">
    <text evidence="4 16">Cell wall biogenesis; peptidoglycan biosynthesis.</text>
</comment>
<sequence length="301" mass="33785">MEGIRRNVLLKNYSGYKIGGPADFFCEPKSRKDIISALNFASIKKVPIFVLGGGFNVLISDDGFRGLVIKPTFNSITFKGREIIAGAGVNLDKLIKTTLNRGFVGLEDFSGIPGTVGGALFINIHYYKMLIGNFVKWVECINFQGETRIINFDDKDWKYEFSKIQKDKLTVFRACFKLKNVGFREKWKAIGKSEEIIRTRHYKYPQEPSAGSVFQNLDKEKFYGAPSISAAYYIDSLGMKGKRIGGAEISGRHANIIINRGGATAKNVIKLASMIKKRVKRKFGIEFKPEVQFVGFKSSPF</sequence>
<dbReference type="NCBIfam" id="TIGR00179">
    <property type="entry name" value="murB"/>
    <property type="match status" value="1"/>
</dbReference>
<dbReference type="PROSITE" id="PS51387">
    <property type="entry name" value="FAD_PCMH"/>
    <property type="match status" value="1"/>
</dbReference>
<dbReference type="GO" id="GO:0008762">
    <property type="term" value="F:UDP-N-acetylmuramate dehydrogenase activity"/>
    <property type="evidence" value="ECO:0007669"/>
    <property type="project" value="UniProtKB-UniRule"/>
</dbReference>
<dbReference type="HAMAP" id="MF_00037">
    <property type="entry name" value="MurB"/>
    <property type="match status" value="1"/>
</dbReference>
<evidence type="ECO:0000313" key="18">
    <source>
        <dbReference type="EMBL" id="KKS83111.1"/>
    </source>
</evidence>
<keyword evidence="5 16" id="KW-0963">Cytoplasm</keyword>
<comment type="subcellular location">
    <subcellularLocation>
        <location evidence="3 16">Cytoplasm</location>
    </subcellularLocation>
</comment>